<dbReference type="GO" id="GO:0019915">
    <property type="term" value="P:lipid storage"/>
    <property type="evidence" value="ECO:0007669"/>
    <property type="project" value="TreeGrafter"/>
</dbReference>
<keyword evidence="7 9" id="KW-1133">Transmembrane helix</keyword>
<proteinExistence type="inferred from homology"/>
<evidence type="ECO:0008006" key="12">
    <source>
        <dbReference type="Google" id="ProtNLM"/>
    </source>
</evidence>
<accession>A0A8X7ZKH7</accession>
<sequence length="248" mass="27161">MPDRSRPMSRYEPSSGQPTSRKAVKVMTAGTIGAALSVLSGLTLTGTVIALVVATPVLVLSSPILVPAAIVVFLVTSGFFFSSGCGLAAIMVSLWIYNHVTGRHPLGADKLDYARGRIAETAKDMKDRAKECGQNVRQKVQESKKETSGSKNKVLCPLQLQKLEKLLTTLLEERLDSTRGHAKLPTTNRIYGDFYIRSSEHATRGHPLPIAKRNTGNDSEIKILWKQPDSMFLAFYPSAVDTMEENEE</sequence>
<evidence type="ECO:0000256" key="5">
    <source>
        <dbReference type="ARBA" id="ARBA00022677"/>
    </source>
</evidence>
<dbReference type="InterPro" id="IPR000136">
    <property type="entry name" value="Oleosin"/>
</dbReference>
<evidence type="ECO:0000256" key="8">
    <source>
        <dbReference type="ARBA" id="ARBA00023136"/>
    </source>
</evidence>
<evidence type="ECO:0000256" key="4">
    <source>
        <dbReference type="ARBA" id="ARBA00010858"/>
    </source>
</evidence>
<evidence type="ECO:0000256" key="3">
    <source>
        <dbReference type="ARBA" id="ARBA00004502"/>
    </source>
</evidence>
<comment type="caution">
    <text evidence="10">The sequence shown here is derived from an EMBL/GenBank/DDBJ whole genome shotgun (WGS) entry which is preliminary data.</text>
</comment>
<evidence type="ECO:0000313" key="10">
    <source>
        <dbReference type="EMBL" id="KAG6770580.1"/>
    </source>
</evidence>
<dbReference type="PANTHER" id="PTHR33203">
    <property type="entry name" value="OLEOSIN"/>
    <property type="match status" value="1"/>
</dbReference>
<dbReference type="EMBL" id="JAAWWB010000012">
    <property type="protein sequence ID" value="KAG6770580.1"/>
    <property type="molecule type" value="Genomic_DNA"/>
</dbReference>
<evidence type="ECO:0000256" key="2">
    <source>
        <dbReference type="ARBA" id="ARBA00004141"/>
    </source>
</evidence>
<dbReference type="OrthoDB" id="690239at2759"/>
<evidence type="ECO:0000256" key="6">
    <source>
        <dbReference type="ARBA" id="ARBA00022692"/>
    </source>
</evidence>
<comment type="function">
    <text evidence="1">May have a structural role to stabilize the lipid body during desiccation of the seed by preventing coalescence of the oil. Probably interacts with both lipid and phospholipid moieties of lipid bodies. May also provide recognition signals for specific lipase anchorage in lipolysis during seedling growth.</text>
</comment>
<organism evidence="10 11">
    <name type="scientific">Populus tomentosa</name>
    <name type="common">Chinese white poplar</name>
    <dbReference type="NCBI Taxonomy" id="118781"/>
    <lineage>
        <taxon>Eukaryota</taxon>
        <taxon>Viridiplantae</taxon>
        <taxon>Streptophyta</taxon>
        <taxon>Embryophyta</taxon>
        <taxon>Tracheophyta</taxon>
        <taxon>Spermatophyta</taxon>
        <taxon>Magnoliopsida</taxon>
        <taxon>eudicotyledons</taxon>
        <taxon>Gunneridae</taxon>
        <taxon>Pentapetalae</taxon>
        <taxon>rosids</taxon>
        <taxon>fabids</taxon>
        <taxon>Malpighiales</taxon>
        <taxon>Salicaceae</taxon>
        <taxon>Saliceae</taxon>
        <taxon>Populus</taxon>
    </lineage>
</organism>
<dbReference type="GO" id="GO:0016020">
    <property type="term" value="C:membrane"/>
    <property type="evidence" value="ECO:0007669"/>
    <property type="project" value="UniProtKB-SubCell"/>
</dbReference>
<keyword evidence="8 9" id="KW-0472">Membrane</keyword>
<keyword evidence="5" id="KW-0551">Lipid droplet</keyword>
<dbReference type="GO" id="GO:0012511">
    <property type="term" value="C:monolayer-surrounded lipid storage body"/>
    <property type="evidence" value="ECO:0007669"/>
    <property type="project" value="InterPro"/>
</dbReference>
<feature type="transmembrane region" description="Helical" evidence="9">
    <location>
        <begin position="31"/>
        <end position="58"/>
    </location>
</feature>
<evidence type="ECO:0000256" key="9">
    <source>
        <dbReference type="SAM" id="Phobius"/>
    </source>
</evidence>
<evidence type="ECO:0000256" key="7">
    <source>
        <dbReference type="ARBA" id="ARBA00022989"/>
    </source>
</evidence>
<evidence type="ECO:0000256" key="1">
    <source>
        <dbReference type="ARBA" id="ARBA00002582"/>
    </source>
</evidence>
<protein>
    <recommendedName>
        <fullName evidence="12">Oleosin</fullName>
    </recommendedName>
</protein>
<gene>
    <name evidence="10" type="ORF">POTOM_026265</name>
</gene>
<name>A0A8X7ZKH7_POPTO</name>
<feature type="transmembrane region" description="Helical" evidence="9">
    <location>
        <begin position="64"/>
        <end position="97"/>
    </location>
</feature>
<dbReference type="GO" id="GO:0009791">
    <property type="term" value="P:post-embryonic development"/>
    <property type="evidence" value="ECO:0007669"/>
    <property type="project" value="UniProtKB-ARBA"/>
</dbReference>
<dbReference type="Proteomes" id="UP000886885">
    <property type="component" value="Chromosome 6D"/>
</dbReference>
<dbReference type="PANTHER" id="PTHR33203:SF24">
    <property type="entry name" value="OLEOSIN"/>
    <property type="match status" value="1"/>
</dbReference>
<dbReference type="GO" id="GO:0048608">
    <property type="term" value="P:reproductive structure development"/>
    <property type="evidence" value="ECO:0007669"/>
    <property type="project" value="UniProtKB-ARBA"/>
</dbReference>
<keyword evidence="11" id="KW-1185">Reference proteome</keyword>
<evidence type="ECO:0000313" key="11">
    <source>
        <dbReference type="Proteomes" id="UP000886885"/>
    </source>
</evidence>
<reference evidence="10" key="1">
    <citation type="journal article" date="2020" name="bioRxiv">
        <title>Hybrid origin of Populus tomentosa Carr. identified through genome sequencing and phylogenomic analysis.</title>
        <authorList>
            <person name="An X."/>
            <person name="Gao K."/>
            <person name="Chen Z."/>
            <person name="Li J."/>
            <person name="Yang X."/>
            <person name="Yang X."/>
            <person name="Zhou J."/>
            <person name="Guo T."/>
            <person name="Zhao T."/>
            <person name="Huang S."/>
            <person name="Miao D."/>
            <person name="Khan W.U."/>
            <person name="Rao P."/>
            <person name="Ye M."/>
            <person name="Lei B."/>
            <person name="Liao W."/>
            <person name="Wang J."/>
            <person name="Ji L."/>
            <person name="Li Y."/>
            <person name="Guo B."/>
            <person name="Mustafa N.S."/>
            <person name="Li S."/>
            <person name="Yun Q."/>
            <person name="Keller S.R."/>
            <person name="Mao J."/>
            <person name="Zhang R."/>
            <person name="Strauss S.H."/>
        </authorList>
    </citation>
    <scope>NUCLEOTIDE SEQUENCE</scope>
    <source>
        <strain evidence="10">GM15</strain>
        <tissue evidence="10">Leaf</tissue>
    </source>
</reference>
<dbReference type="Pfam" id="PF01277">
    <property type="entry name" value="Oleosin"/>
    <property type="match status" value="1"/>
</dbReference>
<keyword evidence="6 9" id="KW-0812">Transmembrane</keyword>
<dbReference type="AlphaFoldDB" id="A0A8X7ZKH7"/>
<comment type="similarity">
    <text evidence="4">Belongs to the oleosin family.</text>
</comment>
<comment type="subcellular location">
    <subcellularLocation>
        <location evidence="3">Lipid droplet</location>
    </subcellularLocation>
    <subcellularLocation>
        <location evidence="2">Membrane</location>
        <topology evidence="2">Multi-pass membrane protein</topology>
    </subcellularLocation>
</comment>